<dbReference type="EMBL" id="HACA01003908">
    <property type="protein sequence ID" value="CDW21269.1"/>
    <property type="molecule type" value="Transcribed_RNA"/>
</dbReference>
<organism evidence="1">
    <name type="scientific">Lepeophtheirus salmonis</name>
    <name type="common">Salmon louse</name>
    <name type="synonym">Caligus salmonis</name>
    <dbReference type="NCBI Taxonomy" id="72036"/>
    <lineage>
        <taxon>Eukaryota</taxon>
        <taxon>Metazoa</taxon>
        <taxon>Ecdysozoa</taxon>
        <taxon>Arthropoda</taxon>
        <taxon>Crustacea</taxon>
        <taxon>Multicrustacea</taxon>
        <taxon>Hexanauplia</taxon>
        <taxon>Copepoda</taxon>
        <taxon>Siphonostomatoida</taxon>
        <taxon>Caligidae</taxon>
        <taxon>Lepeophtheirus</taxon>
    </lineage>
</organism>
<sequence length="42" mass="5322">MMVVLSCVWVGDLRFYYYIFTSYILYTRTRYNWQLKENAEER</sequence>
<proteinExistence type="predicted"/>
<feature type="non-terminal residue" evidence="1">
    <location>
        <position position="42"/>
    </location>
</feature>
<reference evidence="1" key="1">
    <citation type="submission" date="2014-05" db="EMBL/GenBank/DDBJ databases">
        <authorList>
            <person name="Chronopoulou M."/>
        </authorList>
    </citation>
    <scope>NUCLEOTIDE SEQUENCE</scope>
    <source>
        <tissue evidence="1">Whole organism</tissue>
    </source>
</reference>
<name>A0A0K2T5B7_LEPSM</name>
<accession>A0A0K2T5B7</accession>
<dbReference type="AlphaFoldDB" id="A0A0K2T5B7"/>
<protein>
    <submittedName>
        <fullName evidence="1">Uncharacterized protein</fullName>
    </submittedName>
</protein>
<evidence type="ECO:0000313" key="1">
    <source>
        <dbReference type="EMBL" id="CDW21269.1"/>
    </source>
</evidence>